<comment type="caution">
    <text evidence="5">The sequence shown here is derived from an EMBL/GenBank/DDBJ whole genome shotgun (WGS) entry which is preliminary data.</text>
</comment>
<dbReference type="PANTHER" id="PTHR14614:SF130">
    <property type="entry name" value="PROTEIN-LYSINE N-METHYLTRANSFERASE EEF2KMT"/>
    <property type="match status" value="1"/>
</dbReference>
<feature type="domain" description="FAM86 N-terminal" evidence="4">
    <location>
        <begin position="20"/>
        <end position="96"/>
    </location>
</feature>
<protein>
    <recommendedName>
        <fullName evidence="4">FAM86 N-terminal domain-containing protein</fullName>
    </recommendedName>
</protein>
<evidence type="ECO:0000313" key="5">
    <source>
        <dbReference type="EMBL" id="KAI3927821.1"/>
    </source>
</evidence>
<dbReference type="Proteomes" id="UP001202328">
    <property type="component" value="Unassembled WGS sequence"/>
</dbReference>
<evidence type="ECO:0000313" key="6">
    <source>
        <dbReference type="Proteomes" id="UP001202328"/>
    </source>
</evidence>
<name>A0AAD4SYA5_9MAGN</name>
<dbReference type="EMBL" id="JAJJMB010007708">
    <property type="protein sequence ID" value="KAI3927821.1"/>
    <property type="molecule type" value="Genomic_DNA"/>
</dbReference>
<evidence type="ECO:0000259" key="4">
    <source>
        <dbReference type="Pfam" id="PF14904"/>
    </source>
</evidence>
<keyword evidence="6" id="KW-1185">Reference proteome</keyword>
<evidence type="ECO:0000256" key="2">
    <source>
        <dbReference type="ARBA" id="ARBA00022679"/>
    </source>
</evidence>
<dbReference type="Pfam" id="PF14904">
    <property type="entry name" value="FAM86"/>
    <property type="match status" value="1"/>
</dbReference>
<dbReference type="GO" id="GO:0016740">
    <property type="term" value="F:transferase activity"/>
    <property type="evidence" value="ECO:0007669"/>
    <property type="project" value="UniProtKB-KW"/>
</dbReference>
<organism evidence="5 6">
    <name type="scientific">Papaver atlanticum</name>
    <dbReference type="NCBI Taxonomy" id="357466"/>
    <lineage>
        <taxon>Eukaryota</taxon>
        <taxon>Viridiplantae</taxon>
        <taxon>Streptophyta</taxon>
        <taxon>Embryophyta</taxon>
        <taxon>Tracheophyta</taxon>
        <taxon>Spermatophyta</taxon>
        <taxon>Magnoliopsida</taxon>
        <taxon>Ranunculales</taxon>
        <taxon>Papaveraceae</taxon>
        <taxon>Papaveroideae</taxon>
        <taxon>Papaver</taxon>
    </lineage>
</organism>
<dbReference type="InterPro" id="IPR019410">
    <property type="entry name" value="Methyltransf_16"/>
</dbReference>
<dbReference type="SUPFAM" id="SSF53335">
    <property type="entry name" value="S-adenosyl-L-methionine-dependent methyltransferases"/>
    <property type="match status" value="1"/>
</dbReference>
<gene>
    <name evidence="5" type="ORF">MKW98_023422</name>
</gene>
<dbReference type="PANTHER" id="PTHR14614">
    <property type="entry name" value="HEPATOCELLULAR CARCINOMA-ASSOCIATED ANTIGEN"/>
    <property type="match status" value="1"/>
</dbReference>
<feature type="compositionally biased region" description="Basic and acidic residues" evidence="3">
    <location>
        <begin position="306"/>
        <end position="315"/>
    </location>
</feature>
<proteinExistence type="inferred from homology"/>
<evidence type="ECO:0000256" key="1">
    <source>
        <dbReference type="ARBA" id="ARBA00005511"/>
    </source>
</evidence>
<sequence>MEEISKLDPETLECLRLTSAFLAMEPTHCLIYFARECGKGLITNEVQNFICQYCINKIMNEDNPPSDLYVKNFLKKVIVEVESSSIEVLDELYEHFSYYMTSVKDDFERGNSRVYKRVSFLFPNVSSCPRVEKVVILLQCSVNMLEGDTGCSIWPSSLFLSEFILSHPDIFSSKSCFEVGSGVGLVGISLAYVKASKVILTDGDLSTLANMKHNLELNQLKMQTEVSQIECRHLPWESASEEELQGFKPDIVLGADVIYDPLCLPDLLRVFTNLLSLRISNGCTKDKLNDADDEALLVLKTNSNDSKSRESDDHGNCNGNRFDPSEGKLNSSDEPSIGSQRDAAKERQPVAYLATVIRNMETFDCFMKLANQAQLSVLDITETCRPLNLLPYMQSYDRASIRFFRINFS</sequence>
<feature type="compositionally biased region" description="Polar residues" evidence="3">
    <location>
        <begin position="328"/>
        <end position="339"/>
    </location>
</feature>
<dbReference type="InterPro" id="IPR029426">
    <property type="entry name" value="FAM86_N"/>
</dbReference>
<comment type="similarity">
    <text evidence="1">Belongs to the class I-like SAM-binding methyltransferase superfamily. EEF2KMT family.</text>
</comment>
<dbReference type="InterPro" id="IPR029063">
    <property type="entry name" value="SAM-dependent_MTases_sf"/>
</dbReference>
<keyword evidence="2" id="KW-0808">Transferase</keyword>
<evidence type="ECO:0000256" key="3">
    <source>
        <dbReference type="SAM" id="MobiDB-lite"/>
    </source>
</evidence>
<dbReference type="Gene3D" id="3.40.50.150">
    <property type="entry name" value="Vaccinia Virus protein VP39"/>
    <property type="match status" value="1"/>
</dbReference>
<dbReference type="Pfam" id="PF10294">
    <property type="entry name" value="Methyltransf_16"/>
    <property type="match status" value="1"/>
</dbReference>
<reference evidence="5" key="1">
    <citation type="submission" date="2022-04" db="EMBL/GenBank/DDBJ databases">
        <title>A functionally conserved STORR gene fusion in Papaver species that diverged 16.8 million years ago.</title>
        <authorList>
            <person name="Catania T."/>
        </authorList>
    </citation>
    <scope>NUCLEOTIDE SEQUENCE</scope>
    <source>
        <strain evidence="5">S-188037</strain>
    </source>
</reference>
<dbReference type="AlphaFoldDB" id="A0AAD4SYA5"/>
<accession>A0AAD4SYA5</accession>
<feature type="region of interest" description="Disordered" evidence="3">
    <location>
        <begin position="302"/>
        <end position="344"/>
    </location>
</feature>